<dbReference type="PANTHER" id="PTHR12935:SF0">
    <property type="entry name" value="GAMMA-GLUTAMYLCYCLOTRANSFERASE"/>
    <property type="match status" value="1"/>
</dbReference>
<dbReference type="Proteomes" id="UP001244297">
    <property type="component" value="Unassembled WGS sequence"/>
</dbReference>
<sequence>MPLYFAYGANMDAAAMARRCPVSRLIGEGLLTGHRFIVMREGYASVVRDPRRAVWGVVWDLALDDIPALDRYEGVAGGLYTKATLPVRTEAGIRRALIYLGCSTAPGRPRPGYLEAVVAAARAAQLPPTYIRELSSWTRGLTA</sequence>
<dbReference type="EMBL" id="JAUFPT010000023">
    <property type="protein sequence ID" value="MDN3570674.1"/>
    <property type="molecule type" value="Genomic_DNA"/>
</dbReference>
<evidence type="ECO:0000313" key="3">
    <source>
        <dbReference type="Proteomes" id="UP001244297"/>
    </source>
</evidence>
<dbReference type="InterPro" id="IPR036568">
    <property type="entry name" value="GGCT-like_sf"/>
</dbReference>
<dbReference type="Gene3D" id="3.10.490.10">
    <property type="entry name" value="Gamma-glutamyl cyclotransferase-like"/>
    <property type="match status" value="1"/>
</dbReference>
<proteinExistence type="predicted"/>
<keyword evidence="3" id="KW-1185">Reference proteome</keyword>
<dbReference type="RefSeq" id="WP_238285554.1">
    <property type="nucleotide sequence ID" value="NZ_BPQS01000003.1"/>
</dbReference>
<reference evidence="3" key="1">
    <citation type="journal article" date="2019" name="Int. J. Syst. Evol. Microbiol.">
        <title>The Global Catalogue of Microorganisms (GCM) 10K type strain sequencing project: providing services to taxonomists for standard genome sequencing and annotation.</title>
        <authorList>
            <consortium name="The Broad Institute Genomics Platform"/>
            <consortium name="The Broad Institute Genome Sequencing Center for Infectious Disease"/>
            <person name="Wu L."/>
            <person name="Ma J."/>
        </authorList>
    </citation>
    <scope>NUCLEOTIDE SEQUENCE [LARGE SCALE GENOMIC DNA]</scope>
    <source>
        <strain evidence="3">CECT 7806</strain>
    </source>
</reference>
<name>A0ABT8AMN2_9HYPH</name>
<dbReference type="InterPro" id="IPR017939">
    <property type="entry name" value="G-Glutamylcylcotransferase"/>
</dbReference>
<accession>A0ABT8AMN2</accession>
<comment type="caution">
    <text evidence="2">The sequence shown here is derived from an EMBL/GenBank/DDBJ whole genome shotgun (WGS) entry which is preliminary data.</text>
</comment>
<protein>
    <submittedName>
        <fullName evidence="2">Gamma-glutamylcyclotransferase family protein</fullName>
    </submittedName>
</protein>
<evidence type="ECO:0000256" key="1">
    <source>
        <dbReference type="ARBA" id="ARBA00023239"/>
    </source>
</evidence>
<gene>
    <name evidence="2" type="ORF">QWZ18_08560</name>
</gene>
<organism evidence="2 3">
    <name type="scientific">Methylobacterium longum</name>
    <dbReference type="NCBI Taxonomy" id="767694"/>
    <lineage>
        <taxon>Bacteria</taxon>
        <taxon>Pseudomonadati</taxon>
        <taxon>Pseudomonadota</taxon>
        <taxon>Alphaproteobacteria</taxon>
        <taxon>Hyphomicrobiales</taxon>
        <taxon>Methylobacteriaceae</taxon>
        <taxon>Methylobacterium</taxon>
    </lineage>
</organism>
<evidence type="ECO:0000313" key="2">
    <source>
        <dbReference type="EMBL" id="MDN3570674.1"/>
    </source>
</evidence>
<dbReference type="InterPro" id="IPR013024">
    <property type="entry name" value="GGCT-like"/>
</dbReference>
<dbReference type="Pfam" id="PF13772">
    <property type="entry name" value="AIG2_2"/>
    <property type="match status" value="1"/>
</dbReference>
<dbReference type="SUPFAM" id="SSF110857">
    <property type="entry name" value="Gamma-glutamyl cyclotransferase-like"/>
    <property type="match status" value="1"/>
</dbReference>
<keyword evidence="1" id="KW-0456">Lyase</keyword>
<dbReference type="PANTHER" id="PTHR12935">
    <property type="entry name" value="GAMMA-GLUTAMYLCYCLOTRANSFERASE"/>
    <property type="match status" value="1"/>
</dbReference>
<dbReference type="CDD" id="cd06661">
    <property type="entry name" value="GGCT_like"/>
    <property type="match status" value="1"/>
</dbReference>